<gene>
    <name evidence="10" type="primary">fluC</name>
    <name evidence="10" type="synonym">crcB</name>
    <name evidence="11" type="ORF">ABW18_11105</name>
</gene>
<dbReference type="PANTHER" id="PTHR28259">
    <property type="entry name" value="FLUORIDE EXPORT PROTEIN 1-RELATED"/>
    <property type="match status" value="1"/>
</dbReference>
<feature type="binding site" evidence="10">
    <location>
        <position position="76"/>
    </location>
    <ligand>
        <name>Na(+)</name>
        <dbReference type="ChEBI" id="CHEBI:29101"/>
        <note>structural</note>
    </ligand>
</feature>
<keyword evidence="3 10" id="KW-0812">Transmembrane</keyword>
<comment type="catalytic activity">
    <reaction evidence="8">
        <text>fluoride(in) = fluoride(out)</text>
        <dbReference type="Rhea" id="RHEA:76159"/>
        <dbReference type="ChEBI" id="CHEBI:17051"/>
    </reaction>
    <physiologicalReaction direction="left-to-right" evidence="8">
        <dbReference type="Rhea" id="RHEA:76160"/>
    </physiologicalReaction>
</comment>
<name>A0ABR5IDF5_9ACTN</name>
<keyword evidence="10" id="KW-0479">Metal-binding</keyword>
<evidence type="ECO:0000256" key="4">
    <source>
        <dbReference type="ARBA" id="ARBA00022989"/>
    </source>
</evidence>
<evidence type="ECO:0000256" key="7">
    <source>
        <dbReference type="ARBA" id="ARBA00035120"/>
    </source>
</evidence>
<keyword evidence="10" id="KW-0915">Sodium</keyword>
<evidence type="ECO:0000256" key="2">
    <source>
        <dbReference type="ARBA" id="ARBA00022475"/>
    </source>
</evidence>
<evidence type="ECO:0000256" key="3">
    <source>
        <dbReference type="ARBA" id="ARBA00022692"/>
    </source>
</evidence>
<evidence type="ECO:0000313" key="11">
    <source>
        <dbReference type="EMBL" id="KNA91683.1"/>
    </source>
</evidence>
<keyword evidence="10" id="KW-0813">Transport</keyword>
<keyword evidence="2 10" id="KW-1003">Cell membrane</keyword>
<evidence type="ECO:0000256" key="10">
    <source>
        <dbReference type="HAMAP-Rule" id="MF_00454"/>
    </source>
</evidence>
<keyword evidence="10" id="KW-0406">Ion transport</keyword>
<feature type="transmembrane region" description="Helical" evidence="10">
    <location>
        <begin position="97"/>
        <end position="121"/>
    </location>
</feature>
<comment type="subcellular location">
    <subcellularLocation>
        <location evidence="1 10">Cell membrane</location>
        <topology evidence="1 10">Multi-pass membrane protein</topology>
    </subcellularLocation>
</comment>
<comment type="caution">
    <text evidence="11">The sequence shown here is derived from an EMBL/GenBank/DDBJ whole genome shotgun (WGS) entry which is preliminary data.</text>
</comment>
<protein>
    <recommendedName>
        <fullName evidence="10">Fluoride-specific ion channel FluC</fullName>
    </recommendedName>
</protein>
<dbReference type="PANTHER" id="PTHR28259:SF1">
    <property type="entry name" value="FLUORIDE EXPORT PROTEIN 1-RELATED"/>
    <property type="match status" value="1"/>
</dbReference>
<feature type="transmembrane region" description="Helical" evidence="10">
    <location>
        <begin position="32"/>
        <end position="56"/>
    </location>
</feature>
<evidence type="ECO:0000256" key="5">
    <source>
        <dbReference type="ARBA" id="ARBA00023136"/>
    </source>
</evidence>
<dbReference type="Proteomes" id="UP000037247">
    <property type="component" value="Unassembled WGS sequence"/>
</dbReference>
<feature type="binding site" evidence="10">
    <location>
        <position position="73"/>
    </location>
    <ligand>
        <name>Na(+)</name>
        <dbReference type="ChEBI" id="CHEBI:29101"/>
        <note>structural</note>
    </ligand>
</feature>
<sequence length="122" mass="12304">MTVLAMLIAGALGSVARFVVDGAIKRWRNTTFPWATLIINVSGSLLLGVLAGLVIYHGAPPEVQAIVGTGFCGGYTTFSTASVETVRLAERRAGGLALCNAVGSVAAATAACAVGLALAWAV</sequence>
<organism evidence="11 12">
    <name type="scientific">Gordonia jacobaea</name>
    <dbReference type="NCBI Taxonomy" id="122202"/>
    <lineage>
        <taxon>Bacteria</taxon>
        <taxon>Bacillati</taxon>
        <taxon>Actinomycetota</taxon>
        <taxon>Actinomycetes</taxon>
        <taxon>Mycobacteriales</taxon>
        <taxon>Gordoniaceae</taxon>
        <taxon>Gordonia</taxon>
    </lineage>
</organism>
<evidence type="ECO:0000256" key="6">
    <source>
        <dbReference type="ARBA" id="ARBA00023303"/>
    </source>
</evidence>
<evidence type="ECO:0000256" key="9">
    <source>
        <dbReference type="ARBA" id="ARBA00049940"/>
    </source>
</evidence>
<dbReference type="HAMAP" id="MF_00454">
    <property type="entry name" value="FluC"/>
    <property type="match status" value="1"/>
</dbReference>
<proteinExistence type="inferred from homology"/>
<reference evidence="11 12" key="1">
    <citation type="submission" date="2015-05" db="EMBL/GenBank/DDBJ databases">
        <title>Draft genome sequence of the bacterium Gordonia jacobaea a new member of the Gordonia genus.</title>
        <authorList>
            <person name="Jimenez-Galisteo G."/>
            <person name="Dominguez A."/>
            <person name="Munoz E."/>
            <person name="Vinas M."/>
        </authorList>
    </citation>
    <scope>NUCLEOTIDE SEQUENCE [LARGE SCALE GENOMIC DNA]</scope>
    <source>
        <strain evidence="12">mv1</strain>
    </source>
</reference>
<evidence type="ECO:0000256" key="1">
    <source>
        <dbReference type="ARBA" id="ARBA00004651"/>
    </source>
</evidence>
<dbReference type="InterPro" id="IPR003691">
    <property type="entry name" value="FluC"/>
</dbReference>
<accession>A0ABR5IDF5</accession>
<evidence type="ECO:0000313" key="12">
    <source>
        <dbReference type="Proteomes" id="UP000037247"/>
    </source>
</evidence>
<keyword evidence="5 10" id="KW-0472">Membrane</keyword>
<comment type="function">
    <text evidence="9 10">Fluoride-specific ion channel. Important for reducing fluoride concentration in the cell, thus reducing its toxicity.</text>
</comment>
<dbReference type="NCBIfam" id="TIGR00494">
    <property type="entry name" value="crcB"/>
    <property type="match status" value="1"/>
</dbReference>
<comment type="similarity">
    <text evidence="7 10">Belongs to the fluoride channel Fluc/FEX (TC 1.A.43) family.</text>
</comment>
<dbReference type="EMBL" id="LDTZ01000016">
    <property type="protein sequence ID" value="KNA91683.1"/>
    <property type="molecule type" value="Genomic_DNA"/>
</dbReference>
<comment type="caution">
    <text evidence="10">Lacks conserved residue(s) required for the propagation of feature annotation.</text>
</comment>
<keyword evidence="12" id="KW-1185">Reference proteome</keyword>
<comment type="activity regulation">
    <text evidence="10">Na(+) is not transported, but it plays an essential structural role and its presence is essential for fluoride channel function.</text>
</comment>
<evidence type="ECO:0000256" key="8">
    <source>
        <dbReference type="ARBA" id="ARBA00035585"/>
    </source>
</evidence>
<dbReference type="Pfam" id="PF02537">
    <property type="entry name" value="CRCB"/>
    <property type="match status" value="1"/>
</dbReference>
<dbReference type="RefSeq" id="WP_049698990.1">
    <property type="nucleotide sequence ID" value="NZ_LDTZ01000016.1"/>
</dbReference>
<keyword evidence="4 10" id="KW-1133">Transmembrane helix</keyword>
<keyword evidence="6 10" id="KW-0407">Ion channel</keyword>